<dbReference type="Gene3D" id="3.30.420.10">
    <property type="entry name" value="Ribonuclease H-like superfamily/Ribonuclease H"/>
    <property type="match status" value="1"/>
</dbReference>
<organism evidence="5 6">
    <name type="scientific">Vitis vinifera</name>
    <name type="common">Grape</name>
    <dbReference type="NCBI Taxonomy" id="29760"/>
    <lineage>
        <taxon>Eukaryota</taxon>
        <taxon>Viridiplantae</taxon>
        <taxon>Streptophyta</taxon>
        <taxon>Embryophyta</taxon>
        <taxon>Tracheophyta</taxon>
        <taxon>Spermatophyta</taxon>
        <taxon>Magnoliopsida</taxon>
        <taxon>eudicotyledons</taxon>
        <taxon>Gunneridae</taxon>
        <taxon>Pentapetalae</taxon>
        <taxon>rosids</taxon>
        <taxon>Vitales</taxon>
        <taxon>Vitaceae</taxon>
        <taxon>Viteae</taxon>
        <taxon>Vitis</taxon>
    </lineage>
</organism>
<dbReference type="InterPro" id="IPR058546">
    <property type="entry name" value="RPS4B/Roq1-like_LRR"/>
</dbReference>
<evidence type="ECO:0000256" key="1">
    <source>
        <dbReference type="ARBA" id="ARBA00022821"/>
    </source>
</evidence>
<accession>A0A438EBZ3</accession>
<feature type="region of interest" description="Disordered" evidence="3">
    <location>
        <begin position="679"/>
        <end position="704"/>
    </location>
</feature>
<dbReference type="CDD" id="cd09272">
    <property type="entry name" value="RNase_HI_RT_Ty1"/>
    <property type="match status" value="1"/>
</dbReference>
<evidence type="ECO:0000313" key="6">
    <source>
        <dbReference type="Proteomes" id="UP000288805"/>
    </source>
</evidence>
<reference evidence="5 6" key="1">
    <citation type="journal article" date="2018" name="PLoS Genet.">
        <title>Population sequencing reveals clonal diversity and ancestral inbreeding in the grapevine cultivar Chardonnay.</title>
        <authorList>
            <person name="Roach M.J."/>
            <person name="Johnson D.L."/>
            <person name="Bohlmann J."/>
            <person name="van Vuuren H.J."/>
            <person name="Jones S.J."/>
            <person name="Pretorius I.S."/>
            <person name="Schmidt S.A."/>
            <person name="Borneman A.R."/>
        </authorList>
    </citation>
    <scope>NUCLEOTIDE SEQUENCE [LARGE SCALE GENOMIC DNA]</scope>
    <source>
        <strain evidence="6">cv. Chardonnay</strain>
        <tissue evidence="5">Leaf</tissue>
    </source>
</reference>
<dbReference type="Gene3D" id="3.80.10.10">
    <property type="entry name" value="Ribonuclease Inhibitor"/>
    <property type="match status" value="1"/>
</dbReference>
<dbReference type="Pfam" id="PF13976">
    <property type="entry name" value="gag_pre-integrs"/>
    <property type="match status" value="1"/>
</dbReference>
<dbReference type="PANTHER" id="PTHR11439:SF467">
    <property type="entry name" value="INTEGRASE CATALYTIC DOMAIN-CONTAINING PROTEIN"/>
    <property type="match status" value="1"/>
</dbReference>
<protein>
    <submittedName>
        <fullName evidence="5">Retrovirus-related Pol polyprotein from transposon TNT 1-94</fullName>
    </submittedName>
</protein>
<proteinExistence type="predicted"/>
<feature type="domain" description="CCHC-type" evidence="4">
    <location>
        <begin position="354"/>
        <end position="368"/>
    </location>
</feature>
<dbReference type="EMBL" id="QGNW01001333">
    <property type="protein sequence ID" value="RVW45321.1"/>
    <property type="molecule type" value="Genomic_DNA"/>
</dbReference>
<keyword evidence="2" id="KW-0863">Zinc-finger</keyword>
<dbReference type="SUPFAM" id="SSF52058">
    <property type="entry name" value="L domain-like"/>
    <property type="match status" value="1"/>
</dbReference>
<evidence type="ECO:0000256" key="2">
    <source>
        <dbReference type="PROSITE-ProRule" id="PRU00047"/>
    </source>
</evidence>
<dbReference type="Pfam" id="PF07727">
    <property type="entry name" value="RVT_2"/>
    <property type="match status" value="2"/>
</dbReference>
<dbReference type="InterPro" id="IPR000157">
    <property type="entry name" value="TIR_dom"/>
</dbReference>
<dbReference type="InterPro" id="IPR001878">
    <property type="entry name" value="Znf_CCHC"/>
</dbReference>
<dbReference type="InterPro" id="IPR043502">
    <property type="entry name" value="DNA/RNA_pol_sf"/>
</dbReference>
<dbReference type="GO" id="GO:0007165">
    <property type="term" value="P:signal transduction"/>
    <property type="evidence" value="ECO:0007669"/>
    <property type="project" value="InterPro"/>
</dbReference>
<name>A0A438EBZ3_VITVI</name>
<comment type="caution">
    <text evidence="5">The sequence shown here is derived from an EMBL/GenBank/DDBJ whole genome shotgun (WGS) entry which is preliminary data.</text>
</comment>
<feature type="region of interest" description="Disordered" evidence="3">
    <location>
        <begin position="325"/>
        <end position="347"/>
    </location>
</feature>
<dbReference type="InterPro" id="IPR025724">
    <property type="entry name" value="GAG-pre-integrase_dom"/>
</dbReference>
<keyword evidence="2" id="KW-0862">Zinc</keyword>
<dbReference type="InterPro" id="IPR035897">
    <property type="entry name" value="Toll_tir_struct_dom_sf"/>
</dbReference>
<sequence>MGHAALPVFYNVEPSHVRKQTGSFAQAFAKHEEVYKEQMEKVIKWRVALTEAANISGWDSLDGYAEGLVGMDSHIKAMDSPLCIGLDNVRSVGIWGMGGIGAIKALLLVLVSRVAGAHSGAIFSPFQAPFRCYLNAAAGASFKGCRRPFRCYFQPISSAIQAPFHNLKSFNINSEVPELRGDNFKIWKERILLQLGCMDIDYAIRKDEPHKIIDTSTPEQILLYERWEKSNHLSVMYIKTKISAGIRGSIEQHENVRELLEAIDEQFITSDKALASTLIMKFTSLKLTGIRGVREHIMEMRDIVAQLKKLEVNVGTRRKCMLVTQRKGKKGKSQASQKGKQQISPKSDIKKDEKCFFCKKKGHMKKKCLKFQNWLEKKGNPTSFVCYESNMVNVNTNTWWIDSGSTIHISNSLQEDSSTLWHRRLGHIFIDRIKKLVNDGVLSTLDFTDFETCVDCIKDDFSRYMYLYILHNKHEALDAFKVFKAEVEKQYGKQIKIVRSDRGGEYYGRYLEDGQSPGPFAKFLQEHGIVAQYTMPGSRDQNALKTAVYILNRVPTKVVPKMPFELLKGWKPSLRHMRVWDARLKFNCPSHNTRIVESRNAKFLEYDLVGGSDQFRNIVSDIDHIESQPSTSSDRLFIFHNTPQVQTGVERTIDEVQPVIEVPQVVDNIPIDQVDQELPNTSEQQVEPHTSSKDIGATLRRSARTKRSEIPNDYVVYLQECDYNIGAENDLESLSQAMSCKESELWYNAMKDEMSSMKCNDVWDLVELPNGAKTIGCKWVFKTKKDSLGNIERYKARLVAKGFTQKEGIDYTETFSPLEEEVYMKQPEGFPSSDGEQLVCKLKKSIYGLKQASRQCGSKVCFLVLYVDDILLATNDKGLLHEVKQFLFKNFDMKDMGEASYVLGIKIHRDRFKGILGLSQETYINKVLERFQMKNCSPSVSPIVKGDRFNLNQCPKNDIERKQMKNIPYAYAIGSLMYAQVCTRPDIAFVVGMLGRYQSNSGIDHWKAAKKVMRHLQGTKDYKLMYRRTSNLKVVGYSDSDFAGCVDSCKSTSGYIFILAGGAISWRSIKQAMTATSTMEAEFISCFEATSHGVWLKSFISRLRVMDSISRPLSIYCDNLAAVFMAKNNKSGSRSKHINIKYLAIRERVKENKVVIEHISTELMIVDPLTKGMPPLKFKDHDIKLKVWTKWENVIITHVISTFTTMKGNTPSIGDHQGLETDYSNLNQWLECMHDLLQEMGWKIVWQESFKYPRKHSRLWIHEDISDALTRNTGTEVVEGIVLDLSASKELHVSFDAFMKMNKLRLLNCLKLKGLPEVLENRGSLFELFLDGTAIKELPSSIQHLSGLVLLNLRECKSLAILPHSICKLKSLQTLILFGCSKLDNLPEGLGSIQGLGKLEVVRTTIKELPPSISLLENLEVLSFKGCKGLESKLRNSLISF</sequence>
<dbReference type="GO" id="GO:0003676">
    <property type="term" value="F:nucleic acid binding"/>
    <property type="evidence" value="ECO:0007669"/>
    <property type="project" value="InterPro"/>
</dbReference>
<dbReference type="InterPro" id="IPR036397">
    <property type="entry name" value="RNaseH_sf"/>
</dbReference>
<dbReference type="Pfam" id="PF01582">
    <property type="entry name" value="TIR"/>
    <property type="match status" value="1"/>
</dbReference>
<dbReference type="Gene3D" id="3.40.50.10140">
    <property type="entry name" value="Toll/interleukin-1 receptor homology (TIR) domain"/>
    <property type="match status" value="1"/>
</dbReference>
<dbReference type="SUPFAM" id="SSF53098">
    <property type="entry name" value="Ribonuclease H-like"/>
    <property type="match status" value="1"/>
</dbReference>
<dbReference type="InterPro" id="IPR036875">
    <property type="entry name" value="Znf_CCHC_sf"/>
</dbReference>
<evidence type="ECO:0000256" key="3">
    <source>
        <dbReference type="SAM" id="MobiDB-lite"/>
    </source>
</evidence>
<dbReference type="PROSITE" id="PS50158">
    <property type="entry name" value="ZF_CCHC"/>
    <property type="match status" value="1"/>
</dbReference>
<dbReference type="InterPro" id="IPR013103">
    <property type="entry name" value="RVT_2"/>
</dbReference>
<dbReference type="Pfam" id="PF23286">
    <property type="entry name" value="LRR_13"/>
    <property type="match status" value="1"/>
</dbReference>
<dbReference type="GO" id="GO:0008270">
    <property type="term" value="F:zinc ion binding"/>
    <property type="evidence" value="ECO:0007669"/>
    <property type="project" value="UniProtKB-KW"/>
</dbReference>
<dbReference type="InterPro" id="IPR012337">
    <property type="entry name" value="RNaseH-like_sf"/>
</dbReference>
<feature type="compositionally biased region" description="Polar residues" evidence="3">
    <location>
        <begin position="679"/>
        <end position="689"/>
    </location>
</feature>
<dbReference type="InterPro" id="IPR032675">
    <property type="entry name" value="LRR_dom_sf"/>
</dbReference>
<keyword evidence="2" id="KW-0479">Metal-binding</keyword>
<keyword evidence="1" id="KW-0611">Plant defense</keyword>
<feature type="compositionally biased region" description="Low complexity" evidence="3">
    <location>
        <begin position="333"/>
        <end position="344"/>
    </location>
</feature>
<evidence type="ECO:0000259" key="4">
    <source>
        <dbReference type="PROSITE" id="PS50158"/>
    </source>
</evidence>
<dbReference type="SUPFAM" id="SSF56672">
    <property type="entry name" value="DNA/RNA polymerases"/>
    <property type="match status" value="1"/>
</dbReference>
<dbReference type="PANTHER" id="PTHR11439">
    <property type="entry name" value="GAG-POL-RELATED RETROTRANSPOSON"/>
    <property type="match status" value="1"/>
</dbReference>
<evidence type="ECO:0000313" key="5">
    <source>
        <dbReference type="EMBL" id="RVW45321.1"/>
    </source>
</evidence>
<dbReference type="SUPFAM" id="SSF57756">
    <property type="entry name" value="Retrovirus zinc finger-like domains"/>
    <property type="match status" value="1"/>
</dbReference>
<gene>
    <name evidence="5" type="primary">POLX_3564</name>
    <name evidence="5" type="ORF">CK203_092503</name>
</gene>
<dbReference type="Proteomes" id="UP000288805">
    <property type="component" value="Unassembled WGS sequence"/>
</dbReference>
<dbReference type="SUPFAM" id="SSF52200">
    <property type="entry name" value="Toll/Interleukin receptor TIR domain"/>
    <property type="match status" value="1"/>
</dbReference>